<protein>
    <recommendedName>
        <fullName evidence="5">DUF3828 domain-containing protein</fullName>
    </recommendedName>
</protein>
<feature type="signal peptide" evidence="2">
    <location>
        <begin position="1"/>
        <end position="20"/>
    </location>
</feature>
<keyword evidence="4" id="KW-1185">Reference proteome</keyword>
<evidence type="ECO:0008006" key="5">
    <source>
        <dbReference type="Google" id="ProtNLM"/>
    </source>
</evidence>
<evidence type="ECO:0000256" key="1">
    <source>
        <dbReference type="SAM" id="MobiDB-lite"/>
    </source>
</evidence>
<feature type="chain" id="PRO_5045973681" description="DUF3828 domain-containing protein" evidence="2">
    <location>
        <begin position="21"/>
        <end position="187"/>
    </location>
</feature>
<dbReference type="Proteomes" id="UP000825799">
    <property type="component" value="Chromosome"/>
</dbReference>
<name>A0ABX8WC88_9HYPH</name>
<proteinExistence type="predicted"/>
<gene>
    <name evidence="3" type="ORF">K1X15_14065</name>
</gene>
<reference evidence="3 4" key="1">
    <citation type="submission" date="2021-08" db="EMBL/GenBank/DDBJ databases">
        <title>Devosia salina sp. nov., isolated from the South China Sea sediment.</title>
        <authorList>
            <person name="Zhou Z."/>
        </authorList>
    </citation>
    <scope>NUCLEOTIDE SEQUENCE [LARGE SCALE GENOMIC DNA]</scope>
    <source>
        <strain evidence="3 4">SCS-3</strain>
    </source>
</reference>
<dbReference type="EMBL" id="CP080590">
    <property type="protein sequence ID" value="QYO75750.1"/>
    <property type="molecule type" value="Genomic_DNA"/>
</dbReference>
<organism evidence="3 4">
    <name type="scientific">Devosia salina</name>
    <dbReference type="NCBI Taxonomy" id="2860336"/>
    <lineage>
        <taxon>Bacteria</taxon>
        <taxon>Pseudomonadati</taxon>
        <taxon>Pseudomonadota</taxon>
        <taxon>Alphaproteobacteria</taxon>
        <taxon>Hyphomicrobiales</taxon>
        <taxon>Devosiaceae</taxon>
        <taxon>Devosia</taxon>
    </lineage>
</organism>
<evidence type="ECO:0000313" key="4">
    <source>
        <dbReference type="Proteomes" id="UP000825799"/>
    </source>
</evidence>
<feature type="region of interest" description="Disordered" evidence="1">
    <location>
        <begin position="68"/>
        <end position="88"/>
    </location>
</feature>
<dbReference type="RefSeq" id="WP_220304245.1">
    <property type="nucleotide sequence ID" value="NZ_CP080590.1"/>
</dbReference>
<evidence type="ECO:0000313" key="3">
    <source>
        <dbReference type="EMBL" id="QYO75750.1"/>
    </source>
</evidence>
<accession>A0ABX8WC88</accession>
<evidence type="ECO:0000256" key="2">
    <source>
        <dbReference type="SAM" id="SignalP"/>
    </source>
</evidence>
<sequence>MHRSLLVVALAFAVATPALAAPSTPDALGSAFCVAMMDGTADPLDLLTPSLNQAIEVAMARNAELQAAAPDEKPPLGDGVPWSSWPDKPDTCETEVTEAYDGAAMVNVTYGFAGAPEATYTDTLILLQQGEVWALDNIVLTDNLTLRGLLESAFEPRDPCGSPPQPKVVALKLLRNFASHAQGAWLT</sequence>
<keyword evidence="2" id="KW-0732">Signal</keyword>